<keyword evidence="3" id="KW-0677">Repeat</keyword>
<evidence type="ECO:0000256" key="5">
    <source>
        <dbReference type="ARBA" id="ARBA00022840"/>
    </source>
</evidence>
<dbReference type="EC" id="7.6.2.9" evidence="6"/>
<evidence type="ECO:0000313" key="10">
    <source>
        <dbReference type="EMBL" id="NEZ59278.1"/>
    </source>
</evidence>
<dbReference type="GO" id="GO:0016020">
    <property type="term" value="C:membrane"/>
    <property type="evidence" value="ECO:0007669"/>
    <property type="project" value="InterPro"/>
</dbReference>
<comment type="similarity">
    <text evidence="1">Belongs to the ABC transporter superfamily.</text>
</comment>
<organism evidence="10 11">
    <name type="scientific">Adonisia turfae CCMR0081</name>
    <dbReference type="NCBI Taxonomy" id="2292702"/>
    <lineage>
        <taxon>Bacteria</taxon>
        <taxon>Bacillati</taxon>
        <taxon>Cyanobacteriota</taxon>
        <taxon>Adonisia</taxon>
        <taxon>Adonisia turfae</taxon>
    </lineage>
</organism>
<evidence type="ECO:0000313" key="11">
    <source>
        <dbReference type="Proteomes" id="UP000481033"/>
    </source>
</evidence>
<gene>
    <name evidence="10" type="ORF">DXZ20_27265</name>
</gene>
<dbReference type="PROSITE" id="PS00211">
    <property type="entry name" value="ABC_TRANSPORTER_1"/>
    <property type="match status" value="1"/>
</dbReference>
<reference evidence="10 11" key="1">
    <citation type="journal article" date="2020" name="Microb. Ecol.">
        <title>Ecogenomics of the Marine Benthic Filamentous Cyanobacterium Adonisia.</title>
        <authorList>
            <person name="Walter J.M."/>
            <person name="Coutinho F.H."/>
            <person name="Leomil L."/>
            <person name="Hargreaves P.I."/>
            <person name="Campeao M.E."/>
            <person name="Vieira V.V."/>
            <person name="Silva B.S."/>
            <person name="Fistarol G.O."/>
            <person name="Salomon P.S."/>
            <person name="Sawabe T."/>
            <person name="Mino S."/>
            <person name="Hosokawa M."/>
            <person name="Miyashita H."/>
            <person name="Maruyama F."/>
            <person name="van Verk M.C."/>
            <person name="Dutilh B.E."/>
            <person name="Thompson C.C."/>
            <person name="Thompson F.L."/>
        </authorList>
    </citation>
    <scope>NUCLEOTIDE SEQUENCE [LARGE SCALE GENOMIC DNA]</scope>
    <source>
        <strain evidence="10 11">CCMR0081</strain>
    </source>
</reference>
<dbReference type="Pfam" id="PF00571">
    <property type="entry name" value="CBS"/>
    <property type="match status" value="2"/>
</dbReference>
<dbReference type="SMART" id="SM00116">
    <property type="entry name" value="CBS"/>
    <property type="match status" value="1"/>
</dbReference>
<dbReference type="SUPFAM" id="SSF54631">
    <property type="entry name" value="CBS-domain pair"/>
    <property type="match status" value="1"/>
</dbReference>
<evidence type="ECO:0000259" key="9">
    <source>
        <dbReference type="PROSITE" id="PS51371"/>
    </source>
</evidence>
<proteinExistence type="inferred from homology"/>
<keyword evidence="5 10" id="KW-0067">ATP-binding</keyword>
<dbReference type="Gene3D" id="3.40.50.300">
    <property type="entry name" value="P-loop containing nucleotide triphosphate hydrolases"/>
    <property type="match status" value="1"/>
</dbReference>
<dbReference type="GO" id="GO:0015418">
    <property type="term" value="F:ABC-type quaternary ammonium compound transporting activity"/>
    <property type="evidence" value="ECO:0007669"/>
    <property type="project" value="UniProtKB-EC"/>
</dbReference>
<dbReference type="InterPro" id="IPR003593">
    <property type="entry name" value="AAA+_ATPase"/>
</dbReference>
<feature type="domain" description="ABC transporter" evidence="8">
    <location>
        <begin position="5"/>
        <end position="242"/>
    </location>
</feature>
<dbReference type="PROSITE" id="PS50893">
    <property type="entry name" value="ABC_TRANSPORTER_2"/>
    <property type="match status" value="1"/>
</dbReference>
<dbReference type="InterPro" id="IPR046342">
    <property type="entry name" value="CBS_dom_sf"/>
</dbReference>
<accession>A0A6M0RSR1</accession>
<dbReference type="CDD" id="cd03295">
    <property type="entry name" value="ABC_OpuCA_Osmoprotection"/>
    <property type="match status" value="1"/>
</dbReference>
<dbReference type="PROSITE" id="PS51371">
    <property type="entry name" value="CBS"/>
    <property type="match status" value="1"/>
</dbReference>
<dbReference type="GO" id="GO:0005524">
    <property type="term" value="F:ATP binding"/>
    <property type="evidence" value="ECO:0007669"/>
    <property type="project" value="UniProtKB-KW"/>
</dbReference>
<dbReference type="PANTHER" id="PTHR43117:SF4">
    <property type="entry name" value="OSMOPROTECTANT IMPORT ATP-BINDING PROTEIN OSMV"/>
    <property type="match status" value="1"/>
</dbReference>
<keyword evidence="2" id="KW-0813">Transport</keyword>
<keyword evidence="4" id="KW-0547">Nucleotide-binding</keyword>
<dbReference type="InterPro" id="IPR003439">
    <property type="entry name" value="ABC_transporter-like_ATP-bd"/>
</dbReference>
<dbReference type="AlphaFoldDB" id="A0A6M0RSR1"/>
<evidence type="ECO:0000259" key="8">
    <source>
        <dbReference type="PROSITE" id="PS50893"/>
    </source>
</evidence>
<dbReference type="InterPro" id="IPR017871">
    <property type="entry name" value="ABC_transporter-like_CS"/>
</dbReference>
<comment type="caution">
    <text evidence="10">The sequence shown here is derived from an EMBL/GenBank/DDBJ whole genome shotgun (WGS) entry which is preliminary data.</text>
</comment>
<dbReference type="Pfam" id="PF00005">
    <property type="entry name" value="ABC_tran"/>
    <property type="match status" value="1"/>
</dbReference>
<sequence>MVPMIQFDDVTKYYPSSGKPAVQRLTIAVPEGETCVVIGPSGCGKTTALKMVNRLIEPTSGNIFVGGRNILKQDTIELRRNIGYVIQQVGLFPHFTIRDNVALVPQMLGWSKRRIDRRVNELLDIVGLDPSQFCDRYPRQLSGGQRQRVGVARALAADPPVMLMDEPFGAIDPMTRDRLQNEFLRLQKQLKKTIVFVTHDINEALKMGTLICILQVGGVLQQFDTPTNILSNPANRFVADFVGSDRGLKKLTLVRVGEVMQTTLIQGQCNESASDLATRMQQYNLDSIFIVDDAQTLIGYVTLDGAQAHPGKYAHEIVHEIITTTEEEATMRDAFSVMLSYGISLLPVLDSAHHLVGLVSADDAQRLIKRSKVLTTSVK</sequence>
<dbReference type="PANTHER" id="PTHR43117">
    <property type="entry name" value="OSMOPROTECTANT IMPORT ATP-BINDING PROTEIN OSMV"/>
    <property type="match status" value="1"/>
</dbReference>
<evidence type="ECO:0000256" key="3">
    <source>
        <dbReference type="ARBA" id="ARBA00022737"/>
    </source>
</evidence>
<keyword evidence="7" id="KW-0129">CBS domain</keyword>
<dbReference type="FunFam" id="3.40.50.300:FF:000425">
    <property type="entry name" value="Probable ABC transporter, ATP-binding subunit"/>
    <property type="match status" value="1"/>
</dbReference>
<dbReference type="GO" id="GO:0031460">
    <property type="term" value="P:glycine betaine transport"/>
    <property type="evidence" value="ECO:0007669"/>
    <property type="project" value="InterPro"/>
</dbReference>
<dbReference type="SUPFAM" id="SSF52540">
    <property type="entry name" value="P-loop containing nucleoside triphosphate hydrolases"/>
    <property type="match status" value="1"/>
</dbReference>
<evidence type="ECO:0000256" key="2">
    <source>
        <dbReference type="ARBA" id="ARBA00022448"/>
    </source>
</evidence>
<evidence type="ECO:0000256" key="1">
    <source>
        <dbReference type="ARBA" id="ARBA00005417"/>
    </source>
</evidence>
<dbReference type="GO" id="GO:0016887">
    <property type="term" value="F:ATP hydrolysis activity"/>
    <property type="evidence" value="ECO:0007669"/>
    <property type="project" value="InterPro"/>
</dbReference>
<protein>
    <recommendedName>
        <fullName evidence="6">ABC-type quaternary amine transporter</fullName>
        <ecNumber evidence="6">7.6.2.9</ecNumber>
    </recommendedName>
</protein>
<evidence type="ECO:0000256" key="7">
    <source>
        <dbReference type="PROSITE-ProRule" id="PRU00703"/>
    </source>
</evidence>
<dbReference type="Proteomes" id="UP000481033">
    <property type="component" value="Unassembled WGS sequence"/>
</dbReference>
<dbReference type="EMBL" id="QXHD01000004">
    <property type="protein sequence ID" value="NEZ59278.1"/>
    <property type="molecule type" value="Genomic_DNA"/>
</dbReference>
<dbReference type="InterPro" id="IPR027417">
    <property type="entry name" value="P-loop_NTPase"/>
</dbReference>
<dbReference type="SMART" id="SM00382">
    <property type="entry name" value="AAA"/>
    <property type="match status" value="1"/>
</dbReference>
<evidence type="ECO:0000256" key="6">
    <source>
        <dbReference type="ARBA" id="ARBA00066388"/>
    </source>
</evidence>
<dbReference type="InterPro" id="IPR000644">
    <property type="entry name" value="CBS_dom"/>
</dbReference>
<evidence type="ECO:0000256" key="4">
    <source>
        <dbReference type="ARBA" id="ARBA00022741"/>
    </source>
</evidence>
<keyword evidence="11" id="KW-1185">Reference proteome</keyword>
<dbReference type="NCBIfam" id="TIGR01186">
    <property type="entry name" value="proV"/>
    <property type="match status" value="1"/>
</dbReference>
<dbReference type="RefSeq" id="WP_163669204.1">
    <property type="nucleotide sequence ID" value="NZ_QXHD01000004.1"/>
</dbReference>
<dbReference type="InterPro" id="IPR005892">
    <property type="entry name" value="Gly-betaine_transp_ATP-bd"/>
</dbReference>
<feature type="domain" description="CBS" evidence="9">
    <location>
        <begin position="317"/>
        <end position="374"/>
    </location>
</feature>
<dbReference type="Gene3D" id="3.10.580.10">
    <property type="entry name" value="CBS-domain"/>
    <property type="match status" value="1"/>
</dbReference>
<name>A0A6M0RSR1_9CYAN</name>